<dbReference type="RefSeq" id="WP_170179504.1">
    <property type="nucleotide sequence ID" value="NZ_RBIL01000002.1"/>
</dbReference>
<comment type="caution">
    <text evidence="2">The sequence shown here is derived from an EMBL/GenBank/DDBJ whole genome shotgun (WGS) entry which is preliminary data.</text>
</comment>
<gene>
    <name evidence="2" type="ORF">C8N24_5931</name>
</gene>
<keyword evidence="3" id="KW-1185">Reference proteome</keyword>
<proteinExistence type="predicted"/>
<dbReference type="SMART" id="SM00563">
    <property type="entry name" value="PlsC"/>
    <property type="match status" value="1"/>
</dbReference>
<dbReference type="GO" id="GO:0016020">
    <property type="term" value="C:membrane"/>
    <property type="evidence" value="ECO:0007669"/>
    <property type="project" value="TreeGrafter"/>
</dbReference>
<dbReference type="AlphaFoldDB" id="A0A660L388"/>
<keyword evidence="2" id="KW-0012">Acyltransferase</keyword>
<dbReference type="SUPFAM" id="SSF69593">
    <property type="entry name" value="Glycerol-3-phosphate (1)-acyltransferase"/>
    <property type="match status" value="1"/>
</dbReference>
<evidence type="ECO:0000313" key="3">
    <source>
        <dbReference type="Proteomes" id="UP000278962"/>
    </source>
</evidence>
<protein>
    <submittedName>
        <fullName evidence="2">1-acyl-sn-glycerol-3-phosphate acyltransferase</fullName>
    </submittedName>
</protein>
<evidence type="ECO:0000313" key="2">
    <source>
        <dbReference type="EMBL" id="RKQ87898.1"/>
    </source>
</evidence>
<dbReference type="Proteomes" id="UP000278962">
    <property type="component" value="Unassembled WGS sequence"/>
</dbReference>
<accession>A0A660L388</accession>
<keyword evidence="2" id="KW-0808">Transferase</keyword>
<dbReference type="EMBL" id="RBIL01000002">
    <property type="protein sequence ID" value="RKQ87898.1"/>
    <property type="molecule type" value="Genomic_DNA"/>
</dbReference>
<dbReference type="Pfam" id="PF01553">
    <property type="entry name" value="Acyltransferase"/>
    <property type="match status" value="1"/>
</dbReference>
<dbReference type="PANTHER" id="PTHR22753">
    <property type="entry name" value="TRANSMEMBRANE PROTEIN 68"/>
    <property type="match status" value="1"/>
</dbReference>
<dbReference type="PANTHER" id="PTHR22753:SF14">
    <property type="entry name" value="MONOACYLGLYCEROL_DIACYLGLYCEROL O-ACYLTRANSFERASE"/>
    <property type="match status" value="1"/>
</dbReference>
<dbReference type="PIRSF" id="PIRSF016753">
    <property type="entry name" value="P_lipid/glycerol_ac_tran_prd"/>
    <property type="match status" value="1"/>
</dbReference>
<dbReference type="InterPro" id="IPR016676">
    <property type="entry name" value="P_lipid/glycerol_AcTrfase_prd"/>
</dbReference>
<dbReference type="InterPro" id="IPR002123">
    <property type="entry name" value="Plipid/glycerol_acylTrfase"/>
</dbReference>
<name>A0A660L388_9ACTN</name>
<dbReference type="CDD" id="cd07987">
    <property type="entry name" value="LPLAT_MGAT-like"/>
    <property type="match status" value="1"/>
</dbReference>
<feature type="domain" description="Phospholipid/glycerol acyltransferase" evidence="1">
    <location>
        <begin position="65"/>
        <end position="185"/>
    </location>
</feature>
<reference evidence="2 3" key="1">
    <citation type="submission" date="2018-10" db="EMBL/GenBank/DDBJ databases">
        <title>Genomic Encyclopedia of Archaeal and Bacterial Type Strains, Phase II (KMG-II): from individual species to whole genera.</title>
        <authorList>
            <person name="Goeker M."/>
        </authorList>
    </citation>
    <scope>NUCLEOTIDE SEQUENCE [LARGE SCALE GENOMIC DNA]</scope>
    <source>
        <strain evidence="2 3">DSM 14954</strain>
    </source>
</reference>
<sequence length="272" mass="30852">MKELEAPPDHRAHLPAIEPERQVTDWGRSERVEGFFDKTIYEFLYHYWFRVEVEGIEHVPSTGGALLVSNHSGALPPDASMIAKAIKTEHARPRNLHMTVEHFFKGYPGLSMLVAKLGGVPAHPANVHRLLHDEEELVLVFPEGAKGTEKLYKDRYRLQRFGRGGFVESAMRARAPIVPVALIGAEEAMPIFAHIRPLKKLTGLIYVPVIPAPGYLPAKFRIRFLEPIPTDQWGEEPWNDKGLVQTVAEEVRARIQEELYEMLAERKSVWLG</sequence>
<dbReference type="GO" id="GO:0016746">
    <property type="term" value="F:acyltransferase activity"/>
    <property type="evidence" value="ECO:0007669"/>
    <property type="project" value="UniProtKB-KW"/>
</dbReference>
<evidence type="ECO:0000259" key="1">
    <source>
        <dbReference type="SMART" id="SM00563"/>
    </source>
</evidence>
<organism evidence="2 3">
    <name type="scientific">Solirubrobacter pauli</name>
    <dbReference type="NCBI Taxonomy" id="166793"/>
    <lineage>
        <taxon>Bacteria</taxon>
        <taxon>Bacillati</taxon>
        <taxon>Actinomycetota</taxon>
        <taxon>Thermoleophilia</taxon>
        <taxon>Solirubrobacterales</taxon>
        <taxon>Solirubrobacteraceae</taxon>
        <taxon>Solirubrobacter</taxon>
    </lineage>
</organism>